<dbReference type="AlphaFoldDB" id="A0A382PDW4"/>
<accession>A0A382PDW4</accession>
<dbReference type="Pfam" id="PF18454">
    <property type="entry name" value="Mtd_N"/>
    <property type="match status" value="1"/>
</dbReference>
<evidence type="ECO:0000256" key="1">
    <source>
        <dbReference type="SAM" id="MobiDB-lite"/>
    </source>
</evidence>
<feature type="region of interest" description="Disordered" evidence="1">
    <location>
        <begin position="1"/>
        <end position="24"/>
    </location>
</feature>
<dbReference type="Gene3D" id="2.10.10.30">
    <property type="match status" value="1"/>
</dbReference>
<reference evidence="3" key="1">
    <citation type="submission" date="2018-05" db="EMBL/GenBank/DDBJ databases">
        <authorList>
            <person name="Lanie J.A."/>
            <person name="Ng W.-L."/>
            <person name="Kazmierczak K.M."/>
            <person name="Andrzejewski T.M."/>
            <person name="Davidsen T.M."/>
            <person name="Wayne K.J."/>
            <person name="Tettelin H."/>
            <person name="Glass J.I."/>
            <person name="Rusch D."/>
            <person name="Podicherti R."/>
            <person name="Tsui H.-C.T."/>
            <person name="Winkler M.E."/>
        </authorList>
    </citation>
    <scope>NUCLEOTIDE SEQUENCE</scope>
</reference>
<organism evidence="3">
    <name type="scientific">marine metagenome</name>
    <dbReference type="NCBI Taxonomy" id="408172"/>
    <lineage>
        <taxon>unclassified sequences</taxon>
        <taxon>metagenomes</taxon>
        <taxon>ecological metagenomes</taxon>
    </lineage>
</organism>
<gene>
    <name evidence="3" type="ORF">METZ01_LOCUS324443</name>
</gene>
<protein>
    <recommendedName>
        <fullName evidence="2">Major tropism determinant N-terminal domain-containing protein</fullName>
    </recommendedName>
</protein>
<feature type="non-terminal residue" evidence="3">
    <location>
        <position position="262"/>
    </location>
</feature>
<dbReference type="EMBL" id="UINC01106727">
    <property type="protein sequence ID" value="SVC71589.1"/>
    <property type="molecule type" value="Genomic_DNA"/>
</dbReference>
<evidence type="ECO:0000313" key="3">
    <source>
        <dbReference type="EMBL" id="SVC71589.1"/>
    </source>
</evidence>
<evidence type="ECO:0000259" key="2">
    <source>
        <dbReference type="Pfam" id="PF18454"/>
    </source>
</evidence>
<dbReference type="InterPro" id="IPR041352">
    <property type="entry name" value="Mtd_N"/>
</dbReference>
<feature type="domain" description="Major tropism determinant N-terminal" evidence="2">
    <location>
        <begin position="5"/>
        <end position="41"/>
    </location>
</feature>
<name>A0A382PDW4_9ZZZZ</name>
<proteinExistence type="predicted"/>
<sequence>MATAIQRRRGSTAQHSSFTGLAGETTVDTDKNTVVVHDGSTAGGYPLALYSDVAALGGADITDVVAGDGLSGGAASGSATVALDLNELTAAVVDVAADSVAIIDAGSSNSSKKESIADLVAGIAGTGLSASSGQLSISETGDISAVTAGDGLSGGGTTGAVSLALDLNELTAAAIAVSADSIAFIDATDDSSKKESVADLVSGMAGTNLTATSGTLGIASTVIRGTVSVTDAGGDGSLAYNNSTGVITYTGPSAAETRAHIS</sequence>
<feature type="compositionally biased region" description="Basic residues" evidence="1">
    <location>
        <begin position="1"/>
        <end position="10"/>
    </location>
</feature>